<dbReference type="InterPro" id="IPR021860">
    <property type="entry name" value="Peptidase_S12_Pab87-rel_C"/>
</dbReference>
<gene>
    <name evidence="5" type="ORF">N7541_000997</name>
</gene>
<comment type="similarity">
    <text evidence="1">Belongs to the peptidase S12 family.</text>
</comment>
<accession>A0A9W9RVP5</accession>
<feature type="domain" description="Beta-lactamase-related" evidence="3">
    <location>
        <begin position="7"/>
        <end position="338"/>
    </location>
</feature>
<dbReference type="PANTHER" id="PTHR46825:SF9">
    <property type="entry name" value="BETA-LACTAMASE-RELATED DOMAIN-CONTAINING PROTEIN"/>
    <property type="match status" value="1"/>
</dbReference>
<evidence type="ECO:0000313" key="6">
    <source>
        <dbReference type="Proteomes" id="UP001148299"/>
    </source>
</evidence>
<evidence type="ECO:0000313" key="5">
    <source>
        <dbReference type="EMBL" id="KAJ5367056.1"/>
    </source>
</evidence>
<dbReference type="SUPFAM" id="SSF56601">
    <property type="entry name" value="beta-lactamase/transpeptidase-like"/>
    <property type="match status" value="1"/>
</dbReference>
<comment type="caution">
    <text evidence="5">The sequence shown here is derived from an EMBL/GenBank/DDBJ whole genome shotgun (WGS) entry which is preliminary data.</text>
</comment>
<evidence type="ECO:0000256" key="1">
    <source>
        <dbReference type="ARBA" id="ARBA00038215"/>
    </source>
</evidence>
<dbReference type="Pfam" id="PF00144">
    <property type="entry name" value="Beta-lactamase"/>
    <property type="match status" value="1"/>
</dbReference>
<feature type="compositionally biased region" description="Basic and acidic residues" evidence="2">
    <location>
        <begin position="396"/>
        <end position="415"/>
    </location>
</feature>
<feature type="compositionally biased region" description="Basic residues" evidence="2">
    <location>
        <begin position="385"/>
        <end position="394"/>
    </location>
</feature>
<reference evidence="5" key="1">
    <citation type="submission" date="2022-12" db="EMBL/GenBank/DDBJ databases">
        <authorList>
            <person name="Petersen C."/>
        </authorList>
    </citation>
    <scope>NUCLEOTIDE SEQUENCE</scope>
    <source>
        <strain evidence="5">IBT 35675</strain>
    </source>
</reference>
<dbReference type="InterPro" id="IPR001466">
    <property type="entry name" value="Beta-lactam-related"/>
</dbReference>
<keyword evidence="6" id="KW-1185">Reference proteome</keyword>
<organism evidence="5 6">
    <name type="scientific">Penicillium brevicompactum</name>
    <dbReference type="NCBI Taxonomy" id="5074"/>
    <lineage>
        <taxon>Eukaryota</taxon>
        <taxon>Fungi</taxon>
        <taxon>Dikarya</taxon>
        <taxon>Ascomycota</taxon>
        <taxon>Pezizomycotina</taxon>
        <taxon>Eurotiomycetes</taxon>
        <taxon>Eurotiomycetidae</taxon>
        <taxon>Eurotiales</taxon>
        <taxon>Aspergillaceae</taxon>
        <taxon>Penicillium</taxon>
    </lineage>
</organism>
<name>A0A9W9RVP5_PENBR</name>
<sequence>MLLSDFTSRIEELISKHHVPGLSVAVLSEDQVTSAGFGSASIEPPLPCTADTLFDVASCAKSITAASVAILVEDNENYPEIKYDALMSNLLPEDFVMSCPEHSKGAMVEDLLSHRTGMAPHDNSYFGPRAECPDNAASVTRNLRNLAVAAPLRSRYLYCNMMYTVLTHLIEVKSKLSFSDFLEDRIFLPLAMNSSSLQPANARAKGLGDRIATGYIWNKKSGYRECQCADCPEGQGAGSVITSANDFIKWVKALVNQEGPITQKVYQGLVRPRSFPSYHPARLKPLTSPPLYAAGVDIYYYRGHMVVGHNGVVPGFGARFAFIPSIKFGAVVMGNSSEAGIVAGILIRELIDDALGILEPDQSAVARVGKIEVNPSESTKAGEKQKRKRNRPPKNSKPEDQSNRPSDANKTKTKPDTSQPDDETEPQVKPLHQYTGHYWNSGYRGITVQILDNRLFVDASDRAMGFTLTFHHISDQTKYTAKLVDAVEGGSDPIEAEFLFEGDQAAGLGLDLEPSLRKLIWFHRVNGNTEGLGKCR</sequence>
<evidence type="ECO:0000256" key="2">
    <source>
        <dbReference type="SAM" id="MobiDB-lite"/>
    </source>
</evidence>
<dbReference type="PANTHER" id="PTHR46825">
    <property type="entry name" value="D-ALANYL-D-ALANINE-CARBOXYPEPTIDASE/ENDOPEPTIDASE AMPH"/>
    <property type="match status" value="1"/>
</dbReference>
<dbReference type="Pfam" id="PF11954">
    <property type="entry name" value="DUF3471"/>
    <property type="match status" value="1"/>
</dbReference>
<feature type="domain" description="Peptidase S12 Pab87-related C-terminal" evidence="4">
    <location>
        <begin position="422"/>
        <end position="522"/>
    </location>
</feature>
<dbReference type="AlphaFoldDB" id="A0A9W9RVP5"/>
<dbReference type="InterPro" id="IPR012338">
    <property type="entry name" value="Beta-lactam/transpept-like"/>
</dbReference>
<evidence type="ECO:0000259" key="3">
    <source>
        <dbReference type="Pfam" id="PF00144"/>
    </source>
</evidence>
<evidence type="ECO:0008006" key="7">
    <source>
        <dbReference type="Google" id="ProtNLM"/>
    </source>
</evidence>
<dbReference type="Gene3D" id="3.40.710.10">
    <property type="entry name" value="DD-peptidase/beta-lactamase superfamily"/>
    <property type="match status" value="1"/>
</dbReference>
<dbReference type="EMBL" id="JAPZBR010000001">
    <property type="protein sequence ID" value="KAJ5367056.1"/>
    <property type="molecule type" value="Genomic_DNA"/>
</dbReference>
<protein>
    <recommendedName>
        <fullName evidence="7">Beta-lactamase family protein</fullName>
    </recommendedName>
</protein>
<evidence type="ECO:0000259" key="4">
    <source>
        <dbReference type="Pfam" id="PF11954"/>
    </source>
</evidence>
<dbReference type="Proteomes" id="UP001148299">
    <property type="component" value="Unassembled WGS sequence"/>
</dbReference>
<feature type="region of interest" description="Disordered" evidence="2">
    <location>
        <begin position="369"/>
        <end position="430"/>
    </location>
</feature>
<reference evidence="5" key="2">
    <citation type="journal article" date="2023" name="IMA Fungus">
        <title>Comparative genomic study of the Penicillium genus elucidates a diverse pangenome and 15 lateral gene transfer events.</title>
        <authorList>
            <person name="Petersen C."/>
            <person name="Sorensen T."/>
            <person name="Nielsen M.R."/>
            <person name="Sondergaard T.E."/>
            <person name="Sorensen J.L."/>
            <person name="Fitzpatrick D.A."/>
            <person name="Frisvad J.C."/>
            <person name="Nielsen K.L."/>
        </authorList>
    </citation>
    <scope>NUCLEOTIDE SEQUENCE</scope>
    <source>
        <strain evidence="5">IBT 35675</strain>
    </source>
</reference>
<dbReference type="InterPro" id="IPR050491">
    <property type="entry name" value="AmpC-like"/>
</dbReference>
<proteinExistence type="inferred from homology"/>